<gene>
    <name evidence="2" type="ORF">GO988_17815</name>
</gene>
<evidence type="ECO:0000313" key="2">
    <source>
        <dbReference type="EMBL" id="MVN78189.1"/>
    </source>
</evidence>
<dbReference type="EMBL" id="WQKZ01000004">
    <property type="protein sequence ID" value="MVN78189.1"/>
    <property type="molecule type" value="Genomic_DNA"/>
</dbReference>
<dbReference type="Gene3D" id="1.20.120.30">
    <property type="entry name" value="Aspartate receptor, ligand-binding domain"/>
    <property type="match status" value="1"/>
</dbReference>
<dbReference type="Proteomes" id="UP000441336">
    <property type="component" value="Unassembled WGS sequence"/>
</dbReference>
<protein>
    <recommendedName>
        <fullName evidence="1">Chemoreceptor zinc-binding domain-containing protein</fullName>
    </recommendedName>
</protein>
<comment type="caution">
    <text evidence="2">The sequence shown here is derived from an EMBL/GenBank/DDBJ whole genome shotgun (WGS) entry which is preliminary data.</text>
</comment>
<dbReference type="AlphaFoldDB" id="A0A7K1TIF6"/>
<organism evidence="2 3">
    <name type="scientific">Hymenobacter ginkgonis</name>
    <dbReference type="NCBI Taxonomy" id="2682976"/>
    <lineage>
        <taxon>Bacteria</taxon>
        <taxon>Pseudomonadati</taxon>
        <taxon>Bacteroidota</taxon>
        <taxon>Cytophagia</taxon>
        <taxon>Cytophagales</taxon>
        <taxon>Hymenobacteraceae</taxon>
        <taxon>Hymenobacter</taxon>
    </lineage>
</organism>
<dbReference type="Pfam" id="PF13682">
    <property type="entry name" value="CZB"/>
    <property type="match status" value="1"/>
</dbReference>
<proteinExistence type="predicted"/>
<feature type="domain" description="Chemoreceptor zinc-binding" evidence="1">
    <location>
        <begin position="28"/>
        <end position="92"/>
    </location>
</feature>
<name>A0A7K1TIF6_9BACT</name>
<reference evidence="2 3" key="1">
    <citation type="submission" date="2019-12" db="EMBL/GenBank/DDBJ databases">
        <title>Hymenobacter sp. HMF4947 Genome sequencing and assembly.</title>
        <authorList>
            <person name="Kang H."/>
            <person name="Cha I."/>
            <person name="Kim H."/>
            <person name="Joh K."/>
        </authorList>
    </citation>
    <scope>NUCLEOTIDE SEQUENCE [LARGE SCALE GENOMIC DNA]</scope>
    <source>
        <strain evidence="2 3">HMF4947</strain>
    </source>
</reference>
<accession>A0A7K1TIF6</accession>
<evidence type="ECO:0000313" key="3">
    <source>
        <dbReference type="Proteomes" id="UP000441336"/>
    </source>
</evidence>
<sequence>MPRPPTPPSPFMSPEAIKQDFESALIRHLSFKARLRSFLHGNNNEEGPLRDPDQCSLGKWIVERRRGIYAHLPEMQELDQRHRAIHQQANRLMDLHLAGRRDEALAGFSSVQQAADHIVDLLQTAESKLRTLGREAK</sequence>
<evidence type="ECO:0000259" key="1">
    <source>
        <dbReference type="Pfam" id="PF13682"/>
    </source>
</evidence>
<dbReference type="InterPro" id="IPR025991">
    <property type="entry name" value="Chemoreceptor_zinc-bind_dom"/>
</dbReference>
<keyword evidence="3" id="KW-1185">Reference proteome</keyword>